<proteinExistence type="predicted"/>
<keyword evidence="2" id="KW-1185">Reference proteome</keyword>
<gene>
    <name evidence="1" type="ORF">CHLRE_12g546600v5</name>
</gene>
<name>A8IYA1_CHLRE</name>
<dbReference type="Gramene" id="PNW76132">
    <property type="protein sequence ID" value="PNW76132"/>
    <property type="gene ID" value="CHLRE_12g546600v5"/>
</dbReference>
<dbReference type="ExpressionAtlas" id="A8IYA1">
    <property type="expression patterns" value="baseline and differential"/>
</dbReference>
<dbReference type="Pfam" id="PF07692">
    <property type="entry name" value="Fea1"/>
    <property type="match status" value="1"/>
</dbReference>
<accession>A8IYA1</accession>
<dbReference type="OrthoDB" id="535677at2759"/>
<dbReference type="KEGG" id="cre:CHLRE_12g546600v5"/>
<sequence length="363" mass="38779">MSRSPSIAIVLAAVALLGVCALAQPSTLGTRYKGLSYSSNVYGYVNMTTDYCEIKAALAAGNWAEALTLYSSGKNSISGLSRRSFSGFASYATSGPELLHDSLAMGRNRTWLDVAIRTAFAEQNRPLVEGLILVAGVKYGLHEVDEGATKIVQYLADNTLTNLVGDADGASHSVDEAWALWTGGRDDHCGSAAAWAAALGADMGTTFLGQSYVNAAATITFNELLMSGRKDNGTLSSAVYNASRVDLMRELVLLGLQGVLHSSYKAQAAVACRRPDADLEEAKAYISVHWTYLEPFLVARGVPADRITRLRTALTAARPNYMDVRRAVVSVADAMGRRMAEIGTPIHDRVTRGWAGCSASRLL</sequence>
<dbReference type="InParanoid" id="A8IYA1"/>
<dbReference type="EMBL" id="CM008973">
    <property type="protein sequence ID" value="PNW76132.1"/>
    <property type="molecule type" value="Genomic_DNA"/>
</dbReference>
<dbReference type="STRING" id="3055.A8IYA1"/>
<dbReference type="ProMEX" id="A8IYA1"/>
<dbReference type="InterPro" id="IPR011643">
    <property type="entry name" value="HCR1"/>
</dbReference>
<evidence type="ECO:0000313" key="2">
    <source>
        <dbReference type="Proteomes" id="UP000006906"/>
    </source>
</evidence>
<protein>
    <submittedName>
        <fullName evidence="1">Uncharacterized protein</fullName>
    </submittedName>
</protein>
<dbReference type="GeneID" id="5719590"/>
<evidence type="ECO:0000313" key="1">
    <source>
        <dbReference type="EMBL" id="PNW76132.1"/>
    </source>
</evidence>
<dbReference type="PaxDb" id="3055-EDP02901"/>
<dbReference type="RefSeq" id="XP_001693965.1">
    <property type="nucleotide sequence ID" value="XM_001693913.2"/>
</dbReference>
<reference evidence="1 2" key="1">
    <citation type="journal article" date="2007" name="Science">
        <title>The Chlamydomonas genome reveals the evolution of key animal and plant functions.</title>
        <authorList>
            <person name="Merchant S.S."/>
            <person name="Prochnik S.E."/>
            <person name="Vallon O."/>
            <person name="Harris E.H."/>
            <person name="Karpowicz S.J."/>
            <person name="Witman G.B."/>
            <person name="Terry A."/>
            <person name="Salamov A."/>
            <person name="Fritz-Laylin L.K."/>
            <person name="Marechal-Drouard L."/>
            <person name="Marshall W.F."/>
            <person name="Qu L.H."/>
            <person name="Nelson D.R."/>
            <person name="Sanderfoot A.A."/>
            <person name="Spalding M.H."/>
            <person name="Kapitonov V.V."/>
            <person name="Ren Q."/>
            <person name="Ferris P."/>
            <person name="Lindquist E."/>
            <person name="Shapiro H."/>
            <person name="Lucas S.M."/>
            <person name="Grimwood J."/>
            <person name="Schmutz J."/>
            <person name="Cardol P."/>
            <person name="Cerutti H."/>
            <person name="Chanfreau G."/>
            <person name="Chen C.L."/>
            <person name="Cognat V."/>
            <person name="Croft M.T."/>
            <person name="Dent R."/>
            <person name="Dutcher S."/>
            <person name="Fernandez E."/>
            <person name="Fukuzawa H."/>
            <person name="Gonzalez-Ballester D."/>
            <person name="Gonzalez-Halphen D."/>
            <person name="Hallmann A."/>
            <person name="Hanikenne M."/>
            <person name="Hippler M."/>
            <person name="Inwood W."/>
            <person name="Jabbari K."/>
            <person name="Kalanon M."/>
            <person name="Kuras R."/>
            <person name="Lefebvre P.A."/>
            <person name="Lemaire S.D."/>
            <person name="Lobanov A.V."/>
            <person name="Lohr M."/>
            <person name="Manuell A."/>
            <person name="Meier I."/>
            <person name="Mets L."/>
            <person name="Mittag M."/>
            <person name="Mittelmeier T."/>
            <person name="Moroney J.V."/>
            <person name="Moseley J."/>
            <person name="Napoli C."/>
            <person name="Nedelcu A.M."/>
            <person name="Niyogi K."/>
            <person name="Novoselov S.V."/>
            <person name="Paulsen I.T."/>
            <person name="Pazour G."/>
            <person name="Purton S."/>
            <person name="Ral J.P."/>
            <person name="Riano-Pachon D.M."/>
            <person name="Riekhof W."/>
            <person name="Rymarquis L."/>
            <person name="Schroda M."/>
            <person name="Stern D."/>
            <person name="Umen J."/>
            <person name="Willows R."/>
            <person name="Wilson N."/>
            <person name="Zimmer S.L."/>
            <person name="Allmer J."/>
            <person name="Balk J."/>
            <person name="Bisova K."/>
            <person name="Chen C.J."/>
            <person name="Elias M."/>
            <person name="Gendler K."/>
            <person name="Hauser C."/>
            <person name="Lamb M.R."/>
            <person name="Ledford H."/>
            <person name="Long J.C."/>
            <person name="Minagawa J."/>
            <person name="Page M.D."/>
            <person name="Pan J."/>
            <person name="Pootakham W."/>
            <person name="Roje S."/>
            <person name="Rose A."/>
            <person name="Stahlberg E."/>
            <person name="Terauchi A.M."/>
            <person name="Yang P."/>
            <person name="Ball S."/>
            <person name="Bowler C."/>
            <person name="Dieckmann C.L."/>
            <person name="Gladyshev V.N."/>
            <person name="Green P."/>
            <person name="Jorgensen R."/>
            <person name="Mayfield S."/>
            <person name="Mueller-Roeber B."/>
            <person name="Rajamani S."/>
            <person name="Sayre R.T."/>
            <person name="Brokstein P."/>
            <person name="Dubchak I."/>
            <person name="Goodstein D."/>
            <person name="Hornick L."/>
            <person name="Huang Y.W."/>
            <person name="Jhaveri J."/>
            <person name="Luo Y."/>
            <person name="Martinez D."/>
            <person name="Ngau W.C."/>
            <person name="Otillar B."/>
            <person name="Poliakov A."/>
            <person name="Porter A."/>
            <person name="Szajkowski L."/>
            <person name="Werner G."/>
            <person name="Zhou K."/>
            <person name="Grigoriev I.V."/>
            <person name="Rokhsar D.S."/>
            <person name="Grossman A.R."/>
        </authorList>
    </citation>
    <scope>NUCLEOTIDE SEQUENCE [LARGE SCALE GENOMIC DNA]</scope>
    <source>
        <strain evidence="2">CC-503</strain>
    </source>
</reference>
<dbReference type="OMA" id="TTDYCEI"/>
<dbReference type="HOGENOM" id="CLU_765844_0_0_1"/>
<organism evidence="1 2">
    <name type="scientific">Chlamydomonas reinhardtii</name>
    <name type="common">Chlamydomonas smithii</name>
    <dbReference type="NCBI Taxonomy" id="3055"/>
    <lineage>
        <taxon>Eukaryota</taxon>
        <taxon>Viridiplantae</taxon>
        <taxon>Chlorophyta</taxon>
        <taxon>core chlorophytes</taxon>
        <taxon>Chlorophyceae</taxon>
        <taxon>CS clade</taxon>
        <taxon>Chlamydomonadales</taxon>
        <taxon>Chlamydomonadaceae</taxon>
        <taxon>Chlamydomonas</taxon>
    </lineage>
</organism>
<dbReference type="Proteomes" id="UP000006906">
    <property type="component" value="Chromosome 12"/>
</dbReference>
<dbReference type="AlphaFoldDB" id="A8IYA1"/>